<proteinExistence type="predicted"/>
<evidence type="ECO:0008006" key="2">
    <source>
        <dbReference type="Google" id="ProtNLM"/>
    </source>
</evidence>
<dbReference type="InterPro" id="IPR011990">
    <property type="entry name" value="TPR-like_helical_dom_sf"/>
</dbReference>
<organism evidence="1">
    <name type="scientific">bioreactor metagenome</name>
    <dbReference type="NCBI Taxonomy" id="1076179"/>
    <lineage>
        <taxon>unclassified sequences</taxon>
        <taxon>metagenomes</taxon>
        <taxon>ecological metagenomes</taxon>
    </lineage>
</organism>
<reference evidence="1" key="1">
    <citation type="submission" date="2019-08" db="EMBL/GenBank/DDBJ databases">
        <authorList>
            <person name="Kucharzyk K."/>
            <person name="Murdoch R.W."/>
            <person name="Higgins S."/>
            <person name="Loffler F."/>
        </authorList>
    </citation>
    <scope>NUCLEOTIDE SEQUENCE</scope>
</reference>
<evidence type="ECO:0000313" key="1">
    <source>
        <dbReference type="EMBL" id="MPM10208.1"/>
    </source>
</evidence>
<name>A0A644X347_9ZZZZ</name>
<comment type="caution">
    <text evidence="1">The sequence shown here is derived from an EMBL/GenBank/DDBJ whole genome shotgun (WGS) entry which is preliminary data.</text>
</comment>
<dbReference type="EMBL" id="VSSQ01001665">
    <property type="protein sequence ID" value="MPM10208.1"/>
    <property type="molecule type" value="Genomic_DNA"/>
</dbReference>
<protein>
    <recommendedName>
        <fullName evidence="2">MalT-like TPR region domain-containing protein</fullName>
    </recommendedName>
</protein>
<dbReference type="InterPro" id="IPR019734">
    <property type="entry name" value="TPR_rpt"/>
</dbReference>
<dbReference type="AlphaFoldDB" id="A0A644X347"/>
<accession>A0A644X347</accession>
<dbReference type="SMART" id="SM00028">
    <property type="entry name" value="TPR"/>
    <property type="match status" value="2"/>
</dbReference>
<dbReference type="SUPFAM" id="SSF48452">
    <property type="entry name" value="TPR-like"/>
    <property type="match status" value="1"/>
</dbReference>
<gene>
    <name evidence="1" type="ORF">SDC9_56535</name>
</gene>
<dbReference type="Gene3D" id="1.25.40.10">
    <property type="entry name" value="Tetratricopeptide repeat domain"/>
    <property type="match status" value="1"/>
</dbReference>
<sequence>MTATWLFEPANPEKRLLIGIQDVYTEYMENYFARLLLTSELDDPIYFAKIHQQIADLEKQRIAHFNANGPMNAQYVVLMSELNMAYLQARDTSSELEIAQQIYQTNQNLYGDEDERTLEALVALGLSYLDDSQSEEAQGIATQLLSLSWSEENGPSYDLYIDVLCFQADIHHAKELYSQELVIRKHVLSLLEELSGSVSSQAVMARCGLAYCYEKMKKYRQALDHYLVVRSYLDSDEQFATEAEKIGLLVHIGRCYRKLGNFDDAVVLYHWAHNQANKHFGPASSLAQKMRKLVGVVDGTKI</sequence>